<gene>
    <name evidence="1" type="ORF">AUJ66_04435</name>
</gene>
<dbReference type="EMBL" id="MNUO01000065">
    <property type="protein sequence ID" value="OIN97090.1"/>
    <property type="molecule type" value="Genomic_DNA"/>
</dbReference>
<evidence type="ECO:0000313" key="2">
    <source>
        <dbReference type="Proteomes" id="UP000182278"/>
    </source>
</evidence>
<proteinExistence type="predicted"/>
<protein>
    <recommendedName>
        <fullName evidence="3">DUF2283 domain-containing protein</fullName>
    </recommendedName>
</protein>
<sequence>MEKRLTYSYDKHADELNISLGGSRESISLEIGDEIYVKMHPKTKEVIGFTILHFEERFRNKRKIESFPLPLTAYFCLRDQDEKILAKTGQ</sequence>
<dbReference type="Proteomes" id="UP000182278">
    <property type="component" value="Unassembled WGS sequence"/>
</dbReference>
<name>A0A1J4SEI3_9BACT</name>
<dbReference type="STRING" id="1817893.AUJ66_04435"/>
<reference evidence="1 2" key="1">
    <citation type="journal article" date="2016" name="Environ. Microbiol.">
        <title>Genomic resolution of a cold subsurface aquifer community provides metabolic insights for novel microbes adapted to high CO concentrations.</title>
        <authorList>
            <person name="Probst A.J."/>
            <person name="Castelle C.J."/>
            <person name="Singh A."/>
            <person name="Brown C.T."/>
            <person name="Anantharaman K."/>
            <person name="Sharon I."/>
            <person name="Hug L.A."/>
            <person name="Burstein D."/>
            <person name="Emerson J.B."/>
            <person name="Thomas B.C."/>
            <person name="Banfield J.F."/>
        </authorList>
    </citation>
    <scope>NUCLEOTIDE SEQUENCE [LARGE SCALE GENOMIC DNA]</scope>
    <source>
        <strain evidence="1">CG1_02_38_46</strain>
    </source>
</reference>
<accession>A0A1J4SEI3</accession>
<evidence type="ECO:0000313" key="1">
    <source>
        <dbReference type="EMBL" id="OIN97090.1"/>
    </source>
</evidence>
<dbReference type="AlphaFoldDB" id="A0A1J4SEI3"/>
<comment type="caution">
    <text evidence="1">The sequence shown here is derived from an EMBL/GenBank/DDBJ whole genome shotgun (WGS) entry which is preliminary data.</text>
</comment>
<evidence type="ECO:0008006" key="3">
    <source>
        <dbReference type="Google" id="ProtNLM"/>
    </source>
</evidence>
<organism evidence="1 2">
    <name type="scientific">Candidatus Desantisbacteria bacterium CG1_02_38_46</name>
    <dbReference type="NCBI Taxonomy" id="1817893"/>
    <lineage>
        <taxon>Bacteria</taxon>
        <taxon>Candidatus Desantisiibacteriota</taxon>
    </lineage>
</organism>